<dbReference type="InterPro" id="IPR013449">
    <property type="entry name" value="Rhamnulokinase"/>
</dbReference>
<evidence type="ECO:0000259" key="8">
    <source>
        <dbReference type="Pfam" id="PF00370"/>
    </source>
</evidence>
<keyword evidence="3" id="KW-0547">Nucleotide-binding</keyword>
<dbReference type="SUPFAM" id="SSF53067">
    <property type="entry name" value="Actin-like ATPase domain"/>
    <property type="match status" value="2"/>
</dbReference>
<dbReference type="InterPro" id="IPR050406">
    <property type="entry name" value="FGGY_Carb_Kinase"/>
</dbReference>
<dbReference type="InterPro" id="IPR043129">
    <property type="entry name" value="ATPase_NBD"/>
</dbReference>
<dbReference type="Proteomes" id="UP000190135">
    <property type="component" value="Unassembled WGS sequence"/>
</dbReference>
<evidence type="ECO:0000256" key="5">
    <source>
        <dbReference type="ARBA" id="ARBA00022840"/>
    </source>
</evidence>
<dbReference type="CDD" id="cd07771">
    <property type="entry name" value="ASKHA_NBD_FGGY_RhaB-like"/>
    <property type="match status" value="1"/>
</dbReference>
<evidence type="ECO:0000256" key="2">
    <source>
        <dbReference type="ARBA" id="ARBA00022679"/>
    </source>
</evidence>
<dbReference type="NCBIfam" id="TIGR02627">
    <property type="entry name" value="rhamnulo_kin"/>
    <property type="match status" value="1"/>
</dbReference>
<keyword evidence="6" id="KW-0684">Rhamnose metabolism</keyword>
<comment type="similarity">
    <text evidence="1">Belongs to the FGGY kinase family.</text>
</comment>
<keyword evidence="2" id="KW-0808">Transferase</keyword>
<dbReference type="EMBL" id="FUXL01000018">
    <property type="protein sequence ID" value="SKA35064.1"/>
    <property type="molecule type" value="Genomic_DNA"/>
</dbReference>
<dbReference type="InterPro" id="IPR000577">
    <property type="entry name" value="Carb_kinase_FGGY"/>
</dbReference>
<evidence type="ECO:0000256" key="3">
    <source>
        <dbReference type="ARBA" id="ARBA00022741"/>
    </source>
</evidence>
<proteinExistence type="inferred from homology"/>
<dbReference type="GO" id="GO:0008993">
    <property type="term" value="F:rhamnulokinase activity"/>
    <property type="evidence" value="ECO:0007669"/>
    <property type="project" value="UniProtKB-UniRule"/>
</dbReference>
<dbReference type="Pfam" id="PF02782">
    <property type="entry name" value="FGGY_C"/>
    <property type="match status" value="1"/>
</dbReference>
<sequence length="488" mass="53582">MTTTRCVAMDLGSSSGRAIVANYDGDRLTLTEVHRFDNRPYPDAETGYQIWNLDAVEAGMREGLEKARASGPVDSVGVCTWGVDFALLDAELRRIGPAVSYRDHRTDTIMDRVFEKMPADEIYRRTGIHFQTYNTLYQLAATQRDHPEWLEAARHLLLMPDYFHYRLSGELSNEYTIATTTQLLDLESRDWDPALLALCGVRPGLMKTPVPAGTRIGWHRPDDGGDPIPVIAPGGHDTASAVAAAPLGGADEAFISSGTWSLMGVESARPFADETARRLNFGNEGGVAGRYRVLKNLMGLWIIQRLREELGVASFGNLVAAAAAAEGWRTLINPDDRRFLNPPSMMEAITGFCAEHGEPVPEGVGDFARCVFDSLALDYRRVKNELEELRGRPIKAIRIIGGGSKNMLLNQLAADACQVAVSAGPVETSSLGNACVQMMALGRFASLEEIRAVVRCSFEVTDYAPRQTVPADVWQRFVALSRHKRAVV</sequence>
<dbReference type="AlphaFoldDB" id="A0A1T4T3F8"/>
<gene>
    <name evidence="10" type="ORF">SAMN05428963_11853</name>
</gene>
<dbReference type="PANTHER" id="PTHR43095">
    <property type="entry name" value="SUGAR KINASE"/>
    <property type="match status" value="1"/>
</dbReference>
<evidence type="ECO:0000259" key="9">
    <source>
        <dbReference type="Pfam" id="PF02782"/>
    </source>
</evidence>
<feature type="domain" description="Carbohydrate kinase FGGY N-terminal" evidence="8">
    <location>
        <begin position="7"/>
        <end position="242"/>
    </location>
</feature>
<accession>A0A1T4T3F8</accession>
<dbReference type="EC" id="2.7.1.5" evidence="7"/>
<protein>
    <recommendedName>
        <fullName evidence="7">Rhamnulokinase</fullName>
        <ecNumber evidence="7">2.7.1.5</ecNumber>
    </recommendedName>
</protein>
<evidence type="ECO:0000313" key="11">
    <source>
        <dbReference type="Proteomes" id="UP000190135"/>
    </source>
</evidence>
<dbReference type="OrthoDB" id="9805576at2"/>
<dbReference type="STRING" id="1365950.SAMN05428963_11853"/>
<feature type="domain" description="Carbohydrate kinase FGGY C-terminal" evidence="9">
    <location>
        <begin position="254"/>
        <end position="441"/>
    </location>
</feature>
<keyword evidence="11" id="KW-1185">Reference proteome</keyword>
<dbReference type="GO" id="GO:0005524">
    <property type="term" value="F:ATP binding"/>
    <property type="evidence" value="ECO:0007669"/>
    <property type="project" value="UniProtKB-KW"/>
</dbReference>
<evidence type="ECO:0000256" key="1">
    <source>
        <dbReference type="ARBA" id="ARBA00009156"/>
    </source>
</evidence>
<name>A0A1T4T3F8_9HYPH</name>
<dbReference type="InterPro" id="IPR018485">
    <property type="entry name" value="FGGY_C"/>
</dbReference>
<reference evidence="10 11" key="1">
    <citation type="submission" date="2017-02" db="EMBL/GenBank/DDBJ databases">
        <authorList>
            <person name="Peterson S.W."/>
        </authorList>
    </citation>
    <scope>NUCLEOTIDE SEQUENCE [LARGE SCALE GENOMIC DNA]</scope>
    <source>
        <strain evidence="10 11">USBA 369</strain>
    </source>
</reference>
<evidence type="ECO:0000256" key="7">
    <source>
        <dbReference type="NCBIfam" id="TIGR02627"/>
    </source>
</evidence>
<evidence type="ECO:0000256" key="6">
    <source>
        <dbReference type="ARBA" id="ARBA00023308"/>
    </source>
</evidence>
<evidence type="ECO:0000256" key="4">
    <source>
        <dbReference type="ARBA" id="ARBA00022777"/>
    </source>
</evidence>
<evidence type="ECO:0000313" key="10">
    <source>
        <dbReference type="EMBL" id="SKA35064.1"/>
    </source>
</evidence>
<dbReference type="InterPro" id="IPR018484">
    <property type="entry name" value="FGGY_N"/>
</dbReference>
<dbReference type="GO" id="GO:0019301">
    <property type="term" value="P:rhamnose catabolic process"/>
    <property type="evidence" value="ECO:0007669"/>
    <property type="project" value="UniProtKB-UniRule"/>
</dbReference>
<dbReference type="Gene3D" id="3.30.420.40">
    <property type="match status" value="2"/>
</dbReference>
<keyword evidence="4 10" id="KW-0418">Kinase</keyword>
<keyword evidence="5" id="KW-0067">ATP-binding</keyword>
<dbReference type="PIRSF" id="PIRSF000538">
    <property type="entry name" value="GlpK"/>
    <property type="match status" value="1"/>
</dbReference>
<organism evidence="10 11">
    <name type="scientific">Consotaella salsifontis</name>
    <dbReference type="NCBI Taxonomy" id="1365950"/>
    <lineage>
        <taxon>Bacteria</taxon>
        <taxon>Pseudomonadati</taxon>
        <taxon>Pseudomonadota</taxon>
        <taxon>Alphaproteobacteria</taxon>
        <taxon>Hyphomicrobiales</taxon>
        <taxon>Aurantimonadaceae</taxon>
        <taxon>Consotaella</taxon>
    </lineage>
</organism>
<dbReference type="RefSeq" id="WP_078710051.1">
    <property type="nucleotide sequence ID" value="NZ_FUXL01000018.1"/>
</dbReference>
<dbReference type="Pfam" id="PF00370">
    <property type="entry name" value="FGGY_N"/>
    <property type="match status" value="1"/>
</dbReference>